<evidence type="ECO:0000313" key="2">
    <source>
        <dbReference type="Proteomes" id="UP000000599"/>
    </source>
</evidence>
<keyword evidence="2" id="KW-1185">Reference proteome</keyword>
<sequence length="162" mass="17677">MARIDNYQQQVRRNEYSSMGEGHTLNIEGLTKSANELPNTPYPAWFFSAVLLYKGVTTHKPIANSTGTSGGSAKFSQWLSLSKPSRLSCFTFGAAHLLGGWIIYDGDLANGAGFNFAWSTLYLIVNGTSSVKSLTLGRLNPIGLSMLALGNVGMYGKKFFWH</sequence>
<accession>Q6BYC7</accession>
<dbReference type="VEuPathDB" id="FungiDB:DEHA2A10560g"/>
<dbReference type="AlphaFoldDB" id="Q6BYC7"/>
<dbReference type="Proteomes" id="UP000000599">
    <property type="component" value="Chromosome A"/>
</dbReference>
<dbReference type="EMBL" id="CR382133">
    <property type="protein sequence ID" value="CAG84761.1"/>
    <property type="molecule type" value="Genomic_DNA"/>
</dbReference>
<dbReference type="RefSeq" id="XP_456792.1">
    <property type="nucleotide sequence ID" value="XM_456792.1"/>
</dbReference>
<dbReference type="InParanoid" id="Q6BYC7"/>
<protein>
    <submittedName>
        <fullName evidence="1">DEHA2A10560p</fullName>
    </submittedName>
</protein>
<organism evidence="1 2">
    <name type="scientific">Debaryomyces hansenii (strain ATCC 36239 / CBS 767 / BCRC 21394 / JCM 1990 / NBRC 0083 / IGC 2968)</name>
    <name type="common">Yeast</name>
    <name type="synonym">Torulaspora hansenii</name>
    <dbReference type="NCBI Taxonomy" id="284592"/>
    <lineage>
        <taxon>Eukaryota</taxon>
        <taxon>Fungi</taxon>
        <taxon>Dikarya</taxon>
        <taxon>Ascomycota</taxon>
        <taxon>Saccharomycotina</taxon>
        <taxon>Pichiomycetes</taxon>
        <taxon>Debaryomycetaceae</taxon>
        <taxon>Debaryomyces</taxon>
    </lineage>
</organism>
<dbReference type="HOGENOM" id="CLU_130042_0_0_1"/>
<dbReference type="OrthoDB" id="5554402at2759"/>
<dbReference type="GeneID" id="2899561"/>
<name>Q6BYC7_DEBHA</name>
<dbReference type="GO" id="GO:0005739">
    <property type="term" value="C:mitochondrion"/>
    <property type="evidence" value="ECO:0007669"/>
    <property type="project" value="TreeGrafter"/>
</dbReference>
<dbReference type="InterPro" id="IPR019419">
    <property type="entry name" value="AIM19"/>
</dbReference>
<evidence type="ECO:0000313" key="1">
    <source>
        <dbReference type="EMBL" id="CAG84761.1"/>
    </source>
</evidence>
<dbReference type="STRING" id="284592.Q6BYC7"/>
<dbReference type="PANTHER" id="PTHR28177">
    <property type="entry name" value="ALTERED INHERITANCE OF MITOCHONDRIA PROTEIN 19, MITOCHONDRIAL"/>
    <property type="match status" value="1"/>
</dbReference>
<gene>
    <name evidence="1" type="ordered locus">DEHA2A10560g</name>
</gene>
<dbReference type="FunCoup" id="Q6BYC7">
    <property type="interactions" value="36"/>
</dbReference>
<dbReference type="eggNOG" id="ENOG502SBEJ">
    <property type="taxonomic scope" value="Eukaryota"/>
</dbReference>
<dbReference type="OMA" id="RYGRVWP"/>
<dbReference type="KEGG" id="dha:DEHA2A10560g"/>
<dbReference type="PANTHER" id="PTHR28177:SF1">
    <property type="entry name" value="ALTERED INHERITANCE OF MITOCHONDRIA PROTEIN 19, MITOCHONDRIAL"/>
    <property type="match status" value="1"/>
</dbReference>
<dbReference type="Pfam" id="PF10315">
    <property type="entry name" value="Aim19"/>
    <property type="match status" value="1"/>
</dbReference>
<reference evidence="1 2" key="1">
    <citation type="journal article" date="2004" name="Nature">
        <title>Genome evolution in yeasts.</title>
        <authorList>
            <consortium name="Genolevures"/>
            <person name="Dujon B."/>
            <person name="Sherman D."/>
            <person name="Fischer G."/>
            <person name="Durrens P."/>
            <person name="Casaregola S."/>
            <person name="Lafontaine I."/>
            <person name="de Montigny J."/>
            <person name="Marck C."/>
            <person name="Neuveglise C."/>
            <person name="Talla E."/>
            <person name="Goffard N."/>
            <person name="Frangeul L."/>
            <person name="Aigle M."/>
            <person name="Anthouard V."/>
            <person name="Babour A."/>
            <person name="Barbe V."/>
            <person name="Barnay S."/>
            <person name="Blanchin S."/>
            <person name="Beckerich J.M."/>
            <person name="Beyne E."/>
            <person name="Bleykasten C."/>
            <person name="Boisrame A."/>
            <person name="Boyer J."/>
            <person name="Cattolico L."/>
            <person name="Confanioleri F."/>
            <person name="de Daruvar A."/>
            <person name="Despons L."/>
            <person name="Fabre E."/>
            <person name="Fairhead C."/>
            <person name="Ferry-Dumazet H."/>
            <person name="Groppi A."/>
            <person name="Hantraye F."/>
            <person name="Hennequin C."/>
            <person name="Jauniaux N."/>
            <person name="Joyet P."/>
            <person name="Kachouri R."/>
            <person name="Kerrest A."/>
            <person name="Koszul R."/>
            <person name="Lemaire M."/>
            <person name="Lesur I."/>
            <person name="Ma L."/>
            <person name="Muller H."/>
            <person name="Nicaud J.M."/>
            <person name="Nikolski M."/>
            <person name="Oztas S."/>
            <person name="Ozier-Kalogeropoulos O."/>
            <person name="Pellenz S."/>
            <person name="Potier S."/>
            <person name="Richard G.F."/>
            <person name="Straub M.L."/>
            <person name="Suleau A."/>
            <person name="Swennene D."/>
            <person name="Tekaia F."/>
            <person name="Wesolowski-Louvel M."/>
            <person name="Westhof E."/>
            <person name="Wirth B."/>
            <person name="Zeniou-Meyer M."/>
            <person name="Zivanovic I."/>
            <person name="Bolotin-Fukuhara M."/>
            <person name="Thierry A."/>
            <person name="Bouchier C."/>
            <person name="Caudron B."/>
            <person name="Scarpelli C."/>
            <person name="Gaillardin C."/>
            <person name="Weissenbach J."/>
            <person name="Wincker P."/>
            <person name="Souciet J.L."/>
        </authorList>
    </citation>
    <scope>NUCLEOTIDE SEQUENCE [LARGE SCALE GENOMIC DNA]</scope>
    <source>
        <strain evidence="2">ATCC 36239 / CBS 767 / BCRC 21394 / JCM 1990 / NBRC 0083 / IGC 2968</strain>
    </source>
</reference>
<proteinExistence type="predicted"/>